<evidence type="ECO:0000256" key="1">
    <source>
        <dbReference type="ARBA" id="ARBA00022801"/>
    </source>
</evidence>
<evidence type="ECO:0000256" key="2">
    <source>
        <dbReference type="SAM" id="SignalP"/>
    </source>
</evidence>
<feature type="signal peptide" evidence="2">
    <location>
        <begin position="1"/>
        <end position="35"/>
    </location>
</feature>
<dbReference type="InterPro" id="IPR001279">
    <property type="entry name" value="Metallo-B-lactamas"/>
</dbReference>
<dbReference type="RefSeq" id="WP_116519208.1">
    <property type="nucleotide sequence ID" value="NZ_JACCEX010000005.1"/>
</dbReference>
<dbReference type="SUPFAM" id="SSF56281">
    <property type="entry name" value="Metallo-hydrolase/oxidoreductase"/>
    <property type="match status" value="1"/>
</dbReference>
<dbReference type="PANTHER" id="PTHR46018:SF2">
    <property type="entry name" value="ZINC PHOSPHODIESTERASE ELAC PROTEIN 1"/>
    <property type="match status" value="1"/>
</dbReference>
<dbReference type="SMART" id="SM00849">
    <property type="entry name" value="Lactamase_B"/>
    <property type="match status" value="1"/>
</dbReference>
<dbReference type="InterPro" id="IPR044094">
    <property type="entry name" value="AtsA-like_MBL-fold"/>
</dbReference>
<protein>
    <submittedName>
        <fullName evidence="4">Ribonuclease Z</fullName>
    </submittedName>
</protein>
<dbReference type="AlphaFoldDB" id="A0A2U1CJ36"/>
<dbReference type="STRING" id="1231391.GCA_000308195_00010"/>
<dbReference type="GO" id="GO:0042781">
    <property type="term" value="F:3'-tRNA processing endoribonuclease activity"/>
    <property type="evidence" value="ECO:0007669"/>
    <property type="project" value="TreeGrafter"/>
</dbReference>
<feature type="chain" id="PRO_5015763061" evidence="2">
    <location>
        <begin position="36"/>
        <end position="340"/>
    </location>
</feature>
<dbReference type="InterPro" id="IPR036866">
    <property type="entry name" value="RibonucZ/Hydroxyglut_hydro"/>
</dbReference>
<keyword evidence="5" id="KW-1185">Reference proteome</keyword>
<organism evidence="4 5">
    <name type="scientific">Pusillimonas noertemannii</name>
    <dbReference type="NCBI Taxonomy" id="305977"/>
    <lineage>
        <taxon>Bacteria</taxon>
        <taxon>Pseudomonadati</taxon>
        <taxon>Pseudomonadota</taxon>
        <taxon>Betaproteobacteria</taxon>
        <taxon>Burkholderiales</taxon>
        <taxon>Alcaligenaceae</taxon>
        <taxon>Pusillimonas</taxon>
    </lineage>
</organism>
<dbReference type="Proteomes" id="UP000246145">
    <property type="component" value="Unassembled WGS sequence"/>
</dbReference>
<proteinExistence type="predicted"/>
<dbReference type="OrthoDB" id="9803916at2"/>
<dbReference type="EMBL" id="QEKO01000005">
    <property type="protein sequence ID" value="PVY60994.1"/>
    <property type="molecule type" value="Genomic_DNA"/>
</dbReference>
<evidence type="ECO:0000313" key="5">
    <source>
        <dbReference type="Proteomes" id="UP000246145"/>
    </source>
</evidence>
<evidence type="ECO:0000259" key="3">
    <source>
        <dbReference type="SMART" id="SM00849"/>
    </source>
</evidence>
<reference evidence="4 5" key="1">
    <citation type="submission" date="2018-04" db="EMBL/GenBank/DDBJ databases">
        <title>Genomic Encyclopedia of Type Strains, Phase IV (KMG-IV): sequencing the most valuable type-strain genomes for metagenomic binning, comparative biology and taxonomic classification.</title>
        <authorList>
            <person name="Goeker M."/>
        </authorList>
    </citation>
    <scope>NUCLEOTIDE SEQUENCE [LARGE SCALE GENOMIC DNA]</scope>
    <source>
        <strain evidence="4 5">DSM 10065</strain>
    </source>
</reference>
<dbReference type="PANTHER" id="PTHR46018">
    <property type="entry name" value="ZINC PHOSPHODIESTERASE ELAC PROTEIN 1"/>
    <property type="match status" value="1"/>
</dbReference>
<dbReference type="CDD" id="cd07719">
    <property type="entry name" value="arylsulfatase_AtsA-like_MBL-fold"/>
    <property type="match status" value="1"/>
</dbReference>
<keyword evidence="2" id="KW-0732">Signal</keyword>
<evidence type="ECO:0000313" key="4">
    <source>
        <dbReference type="EMBL" id="PVY60994.1"/>
    </source>
</evidence>
<feature type="domain" description="Metallo-beta-lactamase" evidence="3">
    <location>
        <begin position="55"/>
        <end position="255"/>
    </location>
</feature>
<comment type="caution">
    <text evidence="4">The sequence shown here is derived from an EMBL/GenBank/DDBJ whole genome shotgun (WGS) entry which is preliminary data.</text>
</comment>
<dbReference type="Gene3D" id="3.60.15.10">
    <property type="entry name" value="Ribonuclease Z/Hydroxyacylglutathione hydrolase-like"/>
    <property type="match status" value="1"/>
</dbReference>
<name>A0A2U1CJ36_9BURK</name>
<accession>A0A2U1CJ36</accession>
<sequence length="340" mass="36709">MPTLRPSLFLAAARKTAFTALTVLALAAAPLMAHAKPLVITLLGTGSPAPNATRFSQSILVEAGSSKYLIDLGRGVTIRLAQLGIPMGKIAASFITHSHSDHLNGLADFWMTGWIGTGYGGRTTPMVLYGPKGTENMAKHLELAFSENTRIRHADEKEPLSGIEIDAHDIEGGFSYEHDGVKITAFDTNHGELIQPNFGYIIEYDGKKAVISGDTTYDERVAKAGMGADLLLHEVAYITPELMEKKPIYKAVAAHHTSPEEAGRIFSQAKPKLAAFTHLVVRLAGEQLDLPAASIILEQVGKTYDGPVVVGEDLMRFTIEKDAVIVNGDKGQYGFRVRSD</sequence>
<keyword evidence="1" id="KW-0378">Hydrolase</keyword>
<dbReference type="Pfam" id="PF12706">
    <property type="entry name" value="Lactamase_B_2"/>
    <property type="match status" value="1"/>
</dbReference>
<gene>
    <name evidence="4" type="ORF">C7440_3157</name>
</gene>